<dbReference type="SUPFAM" id="SSF48452">
    <property type="entry name" value="TPR-like"/>
    <property type="match status" value="2"/>
</dbReference>
<dbReference type="Proteomes" id="UP000218785">
    <property type="component" value="Chromosome"/>
</dbReference>
<dbReference type="RefSeq" id="WP_096581991.1">
    <property type="nucleotide sequence ID" value="NZ_CAWNJS010000001.1"/>
</dbReference>
<dbReference type="AlphaFoldDB" id="A0A1Z4N8J4"/>
<dbReference type="EMBL" id="AP018248">
    <property type="protein sequence ID" value="BAZ02043.1"/>
    <property type="molecule type" value="Genomic_DNA"/>
</dbReference>
<proteinExistence type="predicted"/>
<gene>
    <name evidence="1" type="ORF">NIES37_60510</name>
</gene>
<evidence type="ECO:0000313" key="1">
    <source>
        <dbReference type="EMBL" id="BAZ02043.1"/>
    </source>
</evidence>
<accession>A0A1Z4N8J4</accession>
<keyword evidence="2" id="KW-1185">Reference proteome</keyword>
<evidence type="ECO:0008006" key="3">
    <source>
        <dbReference type="Google" id="ProtNLM"/>
    </source>
</evidence>
<dbReference type="KEGG" id="ttq:NIES37_60510"/>
<dbReference type="InterPro" id="IPR011990">
    <property type="entry name" value="TPR-like_helical_dom_sf"/>
</dbReference>
<organism evidence="1 2">
    <name type="scientific">Tolypothrix tenuis PCC 7101</name>
    <dbReference type="NCBI Taxonomy" id="231146"/>
    <lineage>
        <taxon>Bacteria</taxon>
        <taxon>Bacillati</taxon>
        <taxon>Cyanobacteriota</taxon>
        <taxon>Cyanophyceae</taxon>
        <taxon>Nostocales</taxon>
        <taxon>Tolypothrichaceae</taxon>
        <taxon>Tolypothrix</taxon>
    </lineage>
</organism>
<dbReference type="Gene3D" id="1.25.40.10">
    <property type="entry name" value="Tetratricopeptide repeat domain"/>
    <property type="match status" value="3"/>
</dbReference>
<reference evidence="1 2" key="1">
    <citation type="submission" date="2017-06" db="EMBL/GenBank/DDBJ databases">
        <title>Genome sequencing of cyanobaciteial culture collection at National Institute for Environmental Studies (NIES).</title>
        <authorList>
            <person name="Hirose Y."/>
            <person name="Shimura Y."/>
            <person name="Fujisawa T."/>
            <person name="Nakamura Y."/>
            <person name="Kawachi M."/>
        </authorList>
    </citation>
    <scope>NUCLEOTIDE SEQUENCE [LARGE SCALE GENOMIC DNA]</scope>
    <source>
        <strain evidence="1 2">NIES-37</strain>
    </source>
</reference>
<name>A0A1Z4N8J4_9CYAN</name>
<evidence type="ECO:0000313" key="2">
    <source>
        <dbReference type="Proteomes" id="UP000218785"/>
    </source>
</evidence>
<sequence>MDELVVVSPEALNQIPQIMTSTVQIGSELCQAVIYEKINDASYDAQQLIRVQQYEQALNIYNQILSKIPLLSSREQREYVIVSLIADEQNIFQPLTQLPRAEQDKWVEWLGKAQEYVLSLAETASFAISQQLYQLAEAYYILGRNEQVAIAMQQATTAALQIADPGFRANEFIQIARFCLQFQQQAEAQQALSQALAAVEQMPSDNPYAQGDYLYSIATLYIQLSEARRALSLADKIINEFYPNYIRQEVVRDAIKRGDLHLAQAVTPKIQGAESQALALVDMAVYWATNNQPRLGNRLFAQALKRVAKEEYAQNIQSRLIQIYSKTGQLTISLNAAQRLTQDEAKALALGAIMVAYAKAKQPQQVQKILAQLTDLIQSAVAVNNVGYVNNILQFAVDARQYNLAIAILNAVKNNANFDSKPYWYRQVVSAQLALPDIDKALQLTKQIPGKFWPEERNISLQEIAIAYANAQQWNRAIDVLTQIENSAFTPYQVLTGAELAVIAPSPIQFTSLIQKAIAQTQALKQVELKAWALAAIAQAYLRAGYAEQTQSFLEKAIQTAQQVEDNEMRGRLFDQIINYLIQQRQYTAALTIAQAHPVAYGQGLTYYNIFQQALSSYAFDVALQVVELETVPDILATKLLAIAKTYMQLGRNEDAITLLDRAFVVAQKIADPESRVVQITEYMEVNDENDRGSQYTHLVKQYVALEHPDKAQQVVAKVEEASLRDYLQAWIDC</sequence>
<protein>
    <recommendedName>
        <fullName evidence="3">TPR repeat-containing protein</fullName>
    </recommendedName>
</protein>